<evidence type="ECO:0000256" key="1">
    <source>
        <dbReference type="ARBA" id="ARBA00004586"/>
    </source>
</evidence>
<sequence length="785" mass="87709">MGLVLGLILFGFVLGVVAIVAAEALAAFLIIKRLATKAKRDEAIIVSKSKSHDGTAELDPHQSLTFAENKQGVIWVLESDKIPEIPQDKPPKDKRRKKEILEVSPVKKYGKINGQSLILTDPDGMHTKIQLKGCTVEAVSATSLSSKKWAKKFPIKVESKTSAIYNGRKSFYLYLETSWDKEAWCKALRLASCDKKEKIEWFAQLHEEFLSYLASLNVEYNTFLKPTIAASVEGVNRAIKADGASSKVQKFLKKIAKKSSRLGLDNKSSWSSLSGRDERKNMLNASQDADISLKNASMARNLKLPMEDNTPVSPSTLSHSGSQSQASISSDNDSDEKFSIDEGTLCWNLLISRFFFDARSNAKLKGFIQAKIQNVLSSMKTPSYVGEIICTGFHTGSLPPIIVGMRVLPMEMSEVWGFEVDIEYSGSALLDIETRLEVGELDNAPGVEDSDPNSPDSSVDVSSDLLEGLEDLGKHLNLSDGMGDSQDPKGDDEFIADASKNVKSATSCSTYGSRWKFIANSIARQVSQVPLSLKIRIASLRGTLRLQIKPPPSDQLWYSFTSMPDIDFNLESSFGEHKITSGHLALFLFNRIKAQIRETLVLPNSECITVSWMLAEKDDWLPQEVAPFKWVSQESRKETVTSSDALSQLPLDRKSDSSEHKQEKPDSIVSRIEPIRKSADSLTIPSSSTSIARSRSLDDLTKPLLEDDKPHETSGEQNVQDRQIARNVEQVSHPIQRDDTRRKKMGTRERMLDLRKKMSEKFEEKKRHIEEKGRNFVDKMRELER</sequence>
<keyword evidence="12" id="KW-1185">Reference proteome</keyword>
<dbReference type="SUPFAM" id="SSF50729">
    <property type="entry name" value="PH domain-like"/>
    <property type="match status" value="1"/>
</dbReference>
<dbReference type="PANTHER" id="PTHR13466:SF0">
    <property type="entry name" value="SMP-LTD DOMAIN-CONTAINING PROTEIN"/>
    <property type="match status" value="1"/>
</dbReference>
<dbReference type="AlphaFoldDB" id="A0AAE1N0J5"/>
<evidence type="ECO:0000256" key="4">
    <source>
        <dbReference type="ARBA" id="ARBA00022824"/>
    </source>
</evidence>
<feature type="region of interest" description="Disordered" evidence="9">
    <location>
        <begin position="305"/>
        <end position="335"/>
    </location>
</feature>
<feature type="compositionally biased region" description="Low complexity" evidence="9">
    <location>
        <begin position="452"/>
        <end position="461"/>
    </location>
</feature>
<keyword evidence="3" id="KW-0812">Transmembrane</keyword>
<evidence type="ECO:0000256" key="7">
    <source>
        <dbReference type="ARBA" id="ARBA00023121"/>
    </source>
</evidence>
<dbReference type="EMBL" id="JAWXYG010000002">
    <property type="protein sequence ID" value="KAK4280526.1"/>
    <property type="molecule type" value="Genomic_DNA"/>
</dbReference>
<dbReference type="Proteomes" id="UP001293593">
    <property type="component" value="Unassembled WGS sequence"/>
</dbReference>
<evidence type="ECO:0000256" key="5">
    <source>
        <dbReference type="ARBA" id="ARBA00022989"/>
    </source>
</evidence>
<evidence type="ECO:0000256" key="6">
    <source>
        <dbReference type="ARBA" id="ARBA00023055"/>
    </source>
</evidence>
<evidence type="ECO:0000313" key="11">
    <source>
        <dbReference type="EMBL" id="KAK4280526.1"/>
    </source>
</evidence>
<evidence type="ECO:0000256" key="9">
    <source>
        <dbReference type="SAM" id="MobiDB-lite"/>
    </source>
</evidence>
<keyword evidence="7" id="KW-0446">Lipid-binding</keyword>
<dbReference type="GO" id="GO:0006869">
    <property type="term" value="P:lipid transport"/>
    <property type="evidence" value="ECO:0007669"/>
    <property type="project" value="UniProtKB-KW"/>
</dbReference>
<dbReference type="InterPro" id="IPR057080">
    <property type="entry name" value="PH_SMPa"/>
</dbReference>
<protein>
    <recommendedName>
        <fullName evidence="10">SMP-LTD domain-containing protein</fullName>
    </recommendedName>
</protein>
<feature type="domain" description="SMP-LTD" evidence="10">
    <location>
        <begin position="341"/>
        <end position="611"/>
    </location>
</feature>
<evidence type="ECO:0000259" key="10">
    <source>
        <dbReference type="PROSITE" id="PS51847"/>
    </source>
</evidence>
<feature type="compositionally biased region" description="Basic and acidic residues" evidence="9">
    <location>
        <begin position="735"/>
        <end position="785"/>
    </location>
</feature>
<keyword evidence="2" id="KW-0813">Transport</keyword>
<feature type="compositionally biased region" description="Low complexity" evidence="9">
    <location>
        <begin position="683"/>
        <end position="694"/>
    </location>
</feature>
<feature type="compositionally biased region" description="Basic and acidic residues" evidence="9">
    <location>
        <begin position="651"/>
        <end position="666"/>
    </location>
</feature>
<evidence type="ECO:0000256" key="2">
    <source>
        <dbReference type="ARBA" id="ARBA00022448"/>
    </source>
</evidence>
<reference evidence="11" key="1">
    <citation type="submission" date="2023-10" db="EMBL/GenBank/DDBJ databases">
        <title>Chromosome-level genome of the transformable northern wattle, Acacia crassicarpa.</title>
        <authorList>
            <person name="Massaro I."/>
            <person name="Sinha N.R."/>
            <person name="Poethig S."/>
            <person name="Leichty A.R."/>
        </authorList>
    </citation>
    <scope>NUCLEOTIDE SEQUENCE</scope>
    <source>
        <strain evidence="11">Acra3RX</strain>
        <tissue evidence="11">Leaf</tissue>
    </source>
</reference>
<comment type="subcellular location">
    <subcellularLocation>
        <location evidence="1">Endoplasmic reticulum membrane</location>
    </subcellularLocation>
</comment>
<feature type="compositionally biased region" description="Low complexity" evidence="9">
    <location>
        <begin position="313"/>
        <end position="331"/>
    </location>
</feature>
<accession>A0AAE1N0J5</accession>
<dbReference type="GO" id="GO:0005789">
    <property type="term" value="C:endoplasmic reticulum membrane"/>
    <property type="evidence" value="ECO:0007669"/>
    <property type="project" value="UniProtKB-SubCell"/>
</dbReference>
<gene>
    <name evidence="11" type="ORF">QN277_012143</name>
</gene>
<evidence type="ECO:0000256" key="3">
    <source>
        <dbReference type="ARBA" id="ARBA00022692"/>
    </source>
</evidence>
<feature type="compositionally biased region" description="Basic and acidic residues" evidence="9">
    <location>
        <begin position="695"/>
        <end position="714"/>
    </location>
</feature>
<keyword evidence="4" id="KW-0256">Endoplasmic reticulum</keyword>
<evidence type="ECO:0000313" key="12">
    <source>
        <dbReference type="Proteomes" id="UP001293593"/>
    </source>
</evidence>
<dbReference type="PROSITE" id="PS51847">
    <property type="entry name" value="SMP"/>
    <property type="match status" value="1"/>
</dbReference>
<dbReference type="PANTHER" id="PTHR13466">
    <property type="entry name" value="TEX2 PROTEIN-RELATED"/>
    <property type="match status" value="1"/>
</dbReference>
<keyword evidence="5" id="KW-1133">Transmembrane helix</keyword>
<proteinExistence type="predicted"/>
<keyword evidence="6" id="KW-0445">Lipid transport</keyword>
<organism evidence="11 12">
    <name type="scientific">Acacia crassicarpa</name>
    <name type="common">northern wattle</name>
    <dbReference type="NCBI Taxonomy" id="499986"/>
    <lineage>
        <taxon>Eukaryota</taxon>
        <taxon>Viridiplantae</taxon>
        <taxon>Streptophyta</taxon>
        <taxon>Embryophyta</taxon>
        <taxon>Tracheophyta</taxon>
        <taxon>Spermatophyta</taxon>
        <taxon>Magnoliopsida</taxon>
        <taxon>eudicotyledons</taxon>
        <taxon>Gunneridae</taxon>
        <taxon>Pentapetalae</taxon>
        <taxon>rosids</taxon>
        <taxon>fabids</taxon>
        <taxon>Fabales</taxon>
        <taxon>Fabaceae</taxon>
        <taxon>Caesalpinioideae</taxon>
        <taxon>mimosoid clade</taxon>
        <taxon>Acacieae</taxon>
        <taxon>Acacia</taxon>
    </lineage>
</organism>
<comment type="caution">
    <text evidence="11">The sequence shown here is derived from an EMBL/GenBank/DDBJ whole genome shotgun (WGS) entry which is preliminary data.</text>
</comment>
<feature type="region of interest" description="Disordered" evidence="9">
    <location>
        <begin position="442"/>
        <end position="461"/>
    </location>
</feature>
<dbReference type="GO" id="GO:0008289">
    <property type="term" value="F:lipid binding"/>
    <property type="evidence" value="ECO:0007669"/>
    <property type="project" value="UniProtKB-KW"/>
</dbReference>
<feature type="region of interest" description="Disordered" evidence="9">
    <location>
        <begin position="639"/>
        <end position="785"/>
    </location>
</feature>
<dbReference type="CDD" id="cd21675">
    <property type="entry name" value="SMP_TEX2"/>
    <property type="match status" value="1"/>
</dbReference>
<keyword evidence="8" id="KW-0472">Membrane</keyword>
<dbReference type="InterPro" id="IPR031468">
    <property type="entry name" value="SMP_LBD"/>
</dbReference>
<dbReference type="Pfam" id="PF23065">
    <property type="entry name" value="PH_SMPa"/>
    <property type="match status" value="1"/>
</dbReference>
<dbReference type="Gene3D" id="2.30.29.30">
    <property type="entry name" value="Pleckstrin-homology domain (PH domain)/Phosphotyrosine-binding domain (PTB)"/>
    <property type="match status" value="1"/>
</dbReference>
<dbReference type="InterPro" id="IPR011993">
    <property type="entry name" value="PH-like_dom_sf"/>
</dbReference>
<evidence type="ECO:0000256" key="8">
    <source>
        <dbReference type="ARBA" id="ARBA00023136"/>
    </source>
</evidence>
<name>A0AAE1N0J5_9FABA</name>